<accession>A0A074XCT8</accession>
<organism evidence="1 2">
    <name type="scientific">Aureobasidium pullulans EXF-150</name>
    <dbReference type="NCBI Taxonomy" id="1043002"/>
    <lineage>
        <taxon>Eukaryota</taxon>
        <taxon>Fungi</taxon>
        <taxon>Dikarya</taxon>
        <taxon>Ascomycota</taxon>
        <taxon>Pezizomycotina</taxon>
        <taxon>Dothideomycetes</taxon>
        <taxon>Dothideomycetidae</taxon>
        <taxon>Dothideales</taxon>
        <taxon>Saccotheciaceae</taxon>
        <taxon>Aureobasidium</taxon>
    </lineage>
</organism>
<keyword evidence="2" id="KW-1185">Reference proteome</keyword>
<dbReference type="GeneID" id="40751198"/>
<dbReference type="AlphaFoldDB" id="A0A074XCT8"/>
<dbReference type="EMBL" id="KL584984">
    <property type="protein sequence ID" value="KEQ83330.1"/>
    <property type="molecule type" value="Genomic_DNA"/>
</dbReference>
<dbReference type="HOGENOM" id="CLU_953111_0_0_1"/>
<proteinExistence type="predicted"/>
<dbReference type="Proteomes" id="UP000030706">
    <property type="component" value="Unassembled WGS sequence"/>
</dbReference>
<reference evidence="1 2" key="1">
    <citation type="journal article" date="2014" name="BMC Genomics">
        <title>Genome sequencing of four Aureobasidium pullulans varieties: biotechnological potential, stress tolerance, and description of new species.</title>
        <authorList>
            <person name="Gostin Ar C."/>
            <person name="Ohm R.A."/>
            <person name="Kogej T."/>
            <person name="Sonjak S."/>
            <person name="Turk M."/>
            <person name="Zajc J."/>
            <person name="Zalar P."/>
            <person name="Grube M."/>
            <person name="Sun H."/>
            <person name="Han J."/>
            <person name="Sharma A."/>
            <person name="Chiniquy J."/>
            <person name="Ngan C.Y."/>
            <person name="Lipzen A."/>
            <person name="Barry K."/>
            <person name="Grigoriev I.V."/>
            <person name="Gunde-Cimerman N."/>
        </authorList>
    </citation>
    <scope>NUCLEOTIDE SEQUENCE [LARGE SCALE GENOMIC DNA]</scope>
    <source>
        <strain evidence="1 2">EXF-150</strain>
    </source>
</reference>
<dbReference type="RefSeq" id="XP_029759517.1">
    <property type="nucleotide sequence ID" value="XM_029908892.1"/>
</dbReference>
<gene>
    <name evidence="1" type="ORF">M438DRAFT_380836</name>
</gene>
<evidence type="ECO:0000313" key="2">
    <source>
        <dbReference type="Proteomes" id="UP000030706"/>
    </source>
</evidence>
<sequence length="293" mass="32958">MTSLLSLPPELRVIVFNLLVKDAINDQRHVVARPDAVEAAQGTVPLFYKREKCVWHQTSGACEFKKVPYESPSCQYICMDALFSLAMTNKLLYAEVAPIIWGNANYTVRGSPTAMLTTMEAHLGVLGSTAIANINHINLILFADVTHVSARNGAREVRQVTKLISDHLPNLRKMSVSVSNNHDLFEPFNGAVAPSLAVIEPLGLISSRVDFTFNSHSYNTSTLQWLHYSKAPNYYTQTIINMMQSLRLTMQRCRARANQRRKGRLVDHLLESLEATIDLRRSTFDCSKFQNCE</sequence>
<protein>
    <submittedName>
        <fullName evidence="1">Uncharacterized protein</fullName>
    </submittedName>
</protein>
<evidence type="ECO:0000313" key="1">
    <source>
        <dbReference type="EMBL" id="KEQ83330.1"/>
    </source>
</evidence>
<name>A0A074XCT8_AURPU</name>